<comment type="caution">
    <text evidence="1">The sequence shown here is derived from an EMBL/GenBank/DDBJ whole genome shotgun (WGS) entry which is preliminary data.</text>
</comment>
<reference evidence="1 2" key="1">
    <citation type="submission" date="2019-04" db="EMBL/GenBank/DDBJ databases">
        <title>Natronospirillum operosus gen. nov., sp. nov., a haloalkaliphilic satellite isolated from decaying biomass of laboratory culture of cyanobacterium Geitlerinema sp. and proposal of Natronospirillaceae fam. nov. and Saccharospirillaceae fam. nov.</title>
        <authorList>
            <person name="Kevbrin V."/>
            <person name="Boltyanskaya Y."/>
            <person name="Koziaeva V."/>
            <person name="Grouzdev D.S."/>
            <person name="Park M."/>
            <person name="Cho J."/>
        </authorList>
    </citation>
    <scope>NUCLEOTIDE SEQUENCE [LARGE SCALE GENOMIC DNA]</scope>
    <source>
        <strain evidence="1 2">G-116</strain>
    </source>
</reference>
<dbReference type="Proteomes" id="UP000297475">
    <property type="component" value="Unassembled WGS sequence"/>
</dbReference>
<dbReference type="AlphaFoldDB" id="A0A4Z0WHG7"/>
<name>A0A4Z0WHG7_9GAMM</name>
<dbReference type="InterPro" id="IPR019647">
    <property type="entry name" value="PhoP_reg_network_YrbL"/>
</dbReference>
<sequence>MTLAVVGSVQLRDQEPIAQGSSRLVFEHPDDPSQLVKVLKLYWPVAATPADFLQSPGKLLKRRYKFARFMREVRQFVDARQRDDDPINLHLPEFNGLVRTDMGYGMAVQGLRSENGELAPTLKQLIKTDQFTPDLVDPLEEFLDHVQSSPVVIGDMNMKNLVLTGADSDEPTRFALIDGMGDSTLIPVLAMNRRLNERRKQYFAERIRGRYEQTLRRLALPMLAFLPIPLSFVGGDCACYSMVWLQGMEAALYD</sequence>
<dbReference type="RefSeq" id="WP_135480724.1">
    <property type="nucleotide sequence ID" value="NZ_SRMF01000001.1"/>
</dbReference>
<evidence type="ECO:0000313" key="2">
    <source>
        <dbReference type="Proteomes" id="UP000297475"/>
    </source>
</evidence>
<dbReference type="EMBL" id="SRMF01000001">
    <property type="protein sequence ID" value="TGG95226.1"/>
    <property type="molecule type" value="Genomic_DNA"/>
</dbReference>
<accession>A0A4Z0WHG7</accession>
<keyword evidence="2" id="KW-1185">Reference proteome</keyword>
<evidence type="ECO:0000313" key="1">
    <source>
        <dbReference type="EMBL" id="TGG95226.1"/>
    </source>
</evidence>
<proteinExistence type="predicted"/>
<dbReference type="Pfam" id="PF10707">
    <property type="entry name" value="YrbL-PhoP_reg"/>
    <property type="match status" value="1"/>
</dbReference>
<organism evidence="1 2">
    <name type="scientific">Natronospirillum operosum</name>
    <dbReference type="NCBI Taxonomy" id="2759953"/>
    <lineage>
        <taxon>Bacteria</taxon>
        <taxon>Pseudomonadati</taxon>
        <taxon>Pseudomonadota</taxon>
        <taxon>Gammaproteobacteria</taxon>
        <taxon>Oceanospirillales</taxon>
        <taxon>Natronospirillaceae</taxon>
        <taxon>Natronospirillum</taxon>
    </lineage>
</organism>
<protein>
    <recommendedName>
        <fullName evidence="3">PhoP regulatory network protein YrbL</fullName>
    </recommendedName>
</protein>
<gene>
    <name evidence="1" type="ORF">E4656_02050</name>
</gene>
<dbReference type="OrthoDB" id="595236at2"/>
<evidence type="ECO:0008006" key="3">
    <source>
        <dbReference type="Google" id="ProtNLM"/>
    </source>
</evidence>